<reference evidence="7" key="3">
    <citation type="submission" date="2015-02" db="UniProtKB">
        <authorList>
            <consortium name="EnsemblProtists"/>
        </authorList>
    </citation>
    <scope>IDENTIFICATION</scope>
    <source>
        <strain evidence="7">DAOM BR144</strain>
    </source>
</reference>
<evidence type="ECO:0000256" key="2">
    <source>
        <dbReference type="ARBA" id="ARBA00023002"/>
    </source>
</evidence>
<evidence type="ECO:0000256" key="4">
    <source>
        <dbReference type="PIRSR" id="PIRSR000097-2"/>
    </source>
</evidence>
<dbReference type="HOGENOM" id="CLU_023205_0_1_1"/>
<name>K3WD18_GLOUD</name>
<dbReference type="InterPro" id="IPR036812">
    <property type="entry name" value="NAD(P)_OxRdtase_dom_sf"/>
</dbReference>
<dbReference type="Pfam" id="PF00248">
    <property type="entry name" value="Aldo_ket_red"/>
    <property type="match status" value="1"/>
</dbReference>
<dbReference type="eggNOG" id="KOG1577">
    <property type="taxonomic scope" value="Eukaryota"/>
</dbReference>
<evidence type="ECO:0000256" key="5">
    <source>
        <dbReference type="PIRSR" id="PIRSR000097-3"/>
    </source>
</evidence>
<dbReference type="VEuPathDB" id="FungiDB:PYU1_G002856"/>
<dbReference type="FunFam" id="3.20.20.100:FF:000015">
    <property type="entry name" value="Oxidoreductase, aldo/keto reductase family"/>
    <property type="match status" value="1"/>
</dbReference>
<evidence type="ECO:0000256" key="3">
    <source>
        <dbReference type="PIRSR" id="PIRSR000097-1"/>
    </source>
</evidence>
<dbReference type="GO" id="GO:0016491">
    <property type="term" value="F:oxidoreductase activity"/>
    <property type="evidence" value="ECO:0007669"/>
    <property type="project" value="UniProtKB-KW"/>
</dbReference>
<feature type="active site" description="Proton donor" evidence="3">
    <location>
        <position position="54"/>
    </location>
</feature>
<sequence length="280" mass="31182">MSTSAMLSKKLPSGALIPSIGLGVYQSQPGNETYQAVLTALQYGYRHIDTAKAYSNERDVGRAIRDSGVPREQIFVTSKIYTMTWGSYNHVVAAVRESNEKLGLGYIDLYLLHSPSASKGRADAWRALEDLQSEGILRDIGVSNFGEAHLKKLAETWRVKPAVNQIELHPWLAREDTVKYCESQGIFLEAYSPLARAMKLHDPVLVQVATEVGGTPAQVLVAWSLAKGFIALPKSVKTARIKENFDGWNIQLSVSQMEKLNKLDEYFLSCIWDPITEHEV</sequence>
<keyword evidence="8" id="KW-1185">Reference proteome</keyword>
<dbReference type="CDD" id="cd19071">
    <property type="entry name" value="AKR_AKR1-5-like"/>
    <property type="match status" value="1"/>
</dbReference>
<dbReference type="Proteomes" id="UP000019132">
    <property type="component" value="Unassembled WGS sequence"/>
</dbReference>
<keyword evidence="2" id="KW-0560">Oxidoreductase</keyword>
<reference evidence="8" key="1">
    <citation type="journal article" date="2010" name="Genome Biol.">
        <title>Genome sequence of the necrotrophic plant pathogen Pythium ultimum reveals original pathogenicity mechanisms and effector repertoire.</title>
        <authorList>
            <person name="Levesque C.A."/>
            <person name="Brouwer H."/>
            <person name="Cano L."/>
            <person name="Hamilton J.P."/>
            <person name="Holt C."/>
            <person name="Huitema E."/>
            <person name="Raffaele S."/>
            <person name="Robideau G.P."/>
            <person name="Thines M."/>
            <person name="Win J."/>
            <person name="Zerillo M.M."/>
            <person name="Beakes G.W."/>
            <person name="Boore J.L."/>
            <person name="Busam D."/>
            <person name="Dumas B."/>
            <person name="Ferriera S."/>
            <person name="Fuerstenberg S.I."/>
            <person name="Gachon C.M."/>
            <person name="Gaulin E."/>
            <person name="Govers F."/>
            <person name="Grenville-Briggs L."/>
            <person name="Horner N."/>
            <person name="Hostetler J."/>
            <person name="Jiang R.H."/>
            <person name="Johnson J."/>
            <person name="Krajaejun T."/>
            <person name="Lin H."/>
            <person name="Meijer H.J."/>
            <person name="Moore B."/>
            <person name="Morris P."/>
            <person name="Phuntmart V."/>
            <person name="Puiu D."/>
            <person name="Shetty J."/>
            <person name="Stajich J.E."/>
            <person name="Tripathy S."/>
            <person name="Wawra S."/>
            <person name="van West P."/>
            <person name="Whitty B.R."/>
            <person name="Coutinho P.M."/>
            <person name="Henrissat B."/>
            <person name="Martin F."/>
            <person name="Thomas P.D."/>
            <person name="Tyler B.M."/>
            <person name="De Vries R.P."/>
            <person name="Kamoun S."/>
            <person name="Yandell M."/>
            <person name="Tisserat N."/>
            <person name="Buell C.R."/>
        </authorList>
    </citation>
    <scope>NUCLEOTIDE SEQUENCE</scope>
    <source>
        <strain evidence="8">DAOM:BR144</strain>
    </source>
</reference>
<evidence type="ECO:0000256" key="1">
    <source>
        <dbReference type="ARBA" id="ARBA00007905"/>
    </source>
</evidence>
<reference evidence="8" key="2">
    <citation type="submission" date="2010-04" db="EMBL/GenBank/DDBJ databases">
        <authorList>
            <person name="Buell R."/>
            <person name="Hamilton J."/>
            <person name="Hostetler J."/>
        </authorList>
    </citation>
    <scope>NUCLEOTIDE SEQUENCE [LARGE SCALE GENOMIC DNA]</scope>
    <source>
        <strain evidence="8">DAOM:BR144</strain>
    </source>
</reference>
<protein>
    <recommendedName>
        <fullName evidence="6">NADP-dependent oxidoreductase domain-containing protein</fullName>
    </recommendedName>
</protein>
<evidence type="ECO:0000259" key="6">
    <source>
        <dbReference type="Pfam" id="PF00248"/>
    </source>
</evidence>
<dbReference type="EMBL" id="GL376628">
    <property type="status" value="NOT_ANNOTATED_CDS"/>
    <property type="molecule type" value="Genomic_DNA"/>
</dbReference>
<dbReference type="InterPro" id="IPR020471">
    <property type="entry name" value="AKR"/>
</dbReference>
<dbReference type="InterPro" id="IPR023210">
    <property type="entry name" value="NADP_OxRdtase_dom"/>
</dbReference>
<dbReference type="Gene3D" id="3.20.20.100">
    <property type="entry name" value="NADP-dependent oxidoreductase domain"/>
    <property type="match status" value="1"/>
</dbReference>
<dbReference type="EnsemblProtists" id="PYU1_T002859">
    <property type="protein sequence ID" value="PYU1_T002859"/>
    <property type="gene ID" value="PYU1_G002856"/>
</dbReference>
<accession>K3WD18</accession>
<comment type="similarity">
    <text evidence="1">Belongs to the aldo/keto reductase family.</text>
</comment>
<dbReference type="InterPro" id="IPR018170">
    <property type="entry name" value="Aldo/ket_reductase_CS"/>
</dbReference>
<dbReference type="PANTHER" id="PTHR43827:SF13">
    <property type="entry name" value="ALDO_KETO REDUCTASE FAMILY PROTEIN"/>
    <property type="match status" value="1"/>
</dbReference>
<dbReference type="PRINTS" id="PR00069">
    <property type="entry name" value="ALDKETRDTASE"/>
</dbReference>
<feature type="binding site" evidence="4">
    <location>
        <position position="113"/>
    </location>
    <ligand>
        <name>substrate</name>
    </ligand>
</feature>
<dbReference type="InParanoid" id="K3WD18"/>
<evidence type="ECO:0000313" key="8">
    <source>
        <dbReference type="Proteomes" id="UP000019132"/>
    </source>
</evidence>
<dbReference type="OMA" id="PRIHLGV"/>
<dbReference type="STRING" id="431595.K3WD18"/>
<dbReference type="PIRSF" id="PIRSF000097">
    <property type="entry name" value="AKR"/>
    <property type="match status" value="1"/>
</dbReference>
<dbReference type="AlphaFoldDB" id="K3WD18"/>
<feature type="site" description="Lowers pKa of active site Tyr" evidence="5">
    <location>
        <position position="79"/>
    </location>
</feature>
<proteinExistence type="inferred from homology"/>
<feature type="domain" description="NADP-dependent oxidoreductase" evidence="6">
    <location>
        <begin position="24"/>
        <end position="264"/>
    </location>
</feature>
<dbReference type="SUPFAM" id="SSF51430">
    <property type="entry name" value="NAD(P)-linked oxidoreductase"/>
    <property type="match status" value="1"/>
</dbReference>
<dbReference type="PANTHER" id="PTHR43827">
    <property type="entry name" value="2,5-DIKETO-D-GLUCONIC ACID REDUCTASE"/>
    <property type="match status" value="1"/>
</dbReference>
<organism evidence="7 8">
    <name type="scientific">Globisporangium ultimum (strain ATCC 200006 / CBS 805.95 / DAOM BR144)</name>
    <name type="common">Pythium ultimum</name>
    <dbReference type="NCBI Taxonomy" id="431595"/>
    <lineage>
        <taxon>Eukaryota</taxon>
        <taxon>Sar</taxon>
        <taxon>Stramenopiles</taxon>
        <taxon>Oomycota</taxon>
        <taxon>Peronosporomycetes</taxon>
        <taxon>Pythiales</taxon>
        <taxon>Pythiaceae</taxon>
        <taxon>Globisporangium</taxon>
    </lineage>
</organism>
<dbReference type="PROSITE" id="PS00798">
    <property type="entry name" value="ALDOKETO_REDUCTASE_1"/>
    <property type="match status" value="1"/>
</dbReference>
<evidence type="ECO:0000313" key="7">
    <source>
        <dbReference type="EnsemblProtists" id="PYU1_T002859"/>
    </source>
</evidence>